<evidence type="ECO:0000313" key="6">
    <source>
        <dbReference type="Proteomes" id="UP001597511"/>
    </source>
</evidence>
<dbReference type="InterPro" id="IPR036388">
    <property type="entry name" value="WH-like_DNA-bd_sf"/>
</dbReference>
<dbReference type="Gene3D" id="1.10.10.10">
    <property type="entry name" value="Winged helix-like DNA-binding domain superfamily/Winged helix DNA-binding domain"/>
    <property type="match status" value="1"/>
</dbReference>
<dbReference type="PANTHER" id="PTHR42756:SF1">
    <property type="entry name" value="TRANSCRIPTIONAL REPRESSOR OF EMRAB OPERON"/>
    <property type="match status" value="1"/>
</dbReference>
<evidence type="ECO:0000256" key="3">
    <source>
        <dbReference type="ARBA" id="ARBA00023163"/>
    </source>
</evidence>
<keyword evidence="6" id="KW-1185">Reference proteome</keyword>
<keyword evidence="1" id="KW-0805">Transcription regulation</keyword>
<accession>A0ABW6A1D0</accession>
<dbReference type="PRINTS" id="PR00598">
    <property type="entry name" value="HTHMARR"/>
</dbReference>
<keyword evidence="3" id="KW-0804">Transcription</keyword>
<dbReference type="RefSeq" id="WP_386095975.1">
    <property type="nucleotide sequence ID" value="NZ_JBHUOZ010000001.1"/>
</dbReference>
<feature type="domain" description="HTH marR-type" evidence="4">
    <location>
        <begin position="2"/>
        <end position="152"/>
    </location>
</feature>
<name>A0ABW6A1D0_9BACT</name>
<evidence type="ECO:0000313" key="5">
    <source>
        <dbReference type="EMBL" id="MFD2919109.1"/>
    </source>
</evidence>
<gene>
    <name evidence="5" type="ORF">ACFS6H_05245</name>
</gene>
<comment type="caution">
    <text evidence="5">The sequence shown here is derived from an EMBL/GenBank/DDBJ whole genome shotgun (WGS) entry which is preliminary data.</text>
</comment>
<dbReference type="InterPro" id="IPR000835">
    <property type="entry name" value="HTH_MarR-typ"/>
</dbReference>
<evidence type="ECO:0000259" key="4">
    <source>
        <dbReference type="PROSITE" id="PS50995"/>
    </source>
</evidence>
<dbReference type="EMBL" id="JBHUOZ010000001">
    <property type="protein sequence ID" value="MFD2919109.1"/>
    <property type="molecule type" value="Genomic_DNA"/>
</dbReference>
<sequence>MHKTALDEQLMATQQLKERGWAKIISTLKRQFDVWATENLICKGHEEMKLWYLPLIMNIGPDGITNNELAKKSHMTKQAMSKIVKELLQLGYIETCTCDDDKRCSNIFLTEKGKMFALSCRQSVLNIETIYKNLLGKEKFENVKEVLLEIIAFNAEGLCCKKNQDVMPLCKGEGH</sequence>
<keyword evidence="2" id="KW-0238">DNA-binding</keyword>
<dbReference type="InterPro" id="IPR023187">
    <property type="entry name" value="Tscrpt_reg_MarR-type_CS"/>
</dbReference>
<dbReference type="SMART" id="SM00347">
    <property type="entry name" value="HTH_MARR"/>
    <property type="match status" value="1"/>
</dbReference>
<reference evidence="6" key="1">
    <citation type="journal article" date="2019" name="Int. J. Syst. Evol. Microbiol.">
        <title>The Global Catalogue of Microorganisms (GCM) 10K type strain sequencing project: providing services to taxonomists for standard genome sequencing and annotation.</title>
        <authorList>
            <consortium name="The Broad Institute Genomics Platform"/>
            <consortium name="The Broad Institute Genome Sequencing Center for Infectious Disease"/>
            <person name="Wu L."/>
            <person name="Ma J."/>
        </authorList>
    </citation>
    <scope>NUCLEOTIDE SEQUENCE [LARGE SCALE GENOMIC DNA]</scope>
    <source>
        <strain evidence="6">KCTC 23299</strain>
    </source>
</reference>
<evidence type="ECO:0000256" key="2">
    <source>
        <dbReference type="ARBA" id="ARBA00023125"/>
    </source>
</evidence>
<dbReference type="SUPFAM" id="SSF46785">
    <property type="entry name" value="Winged helix' DNA-binding domain"/>
    <property type="match status" value="1"/>
</dbReference>
<dbReference type="PROSITE" id="PS01117">
    <property type="entry name" value="HTH_MARR_1"/>
    <property type="match status" value="1"/>
</dbReference>
<evidence type="ECO:0000256" key="1">
    <source>
        <dbReference type="ARBA" id="ARBA00023015"/>
    </source>
</evidence>
<proteinExistence type="predicted"/>
<organism evidence="5 6">
    <name type="scientific">Terrimonas rubra</name>
    <dbReference type="NCBI Taxonomy" id="1035890"/>
    <lineage>
        <taxon>Bacteria</taxon>
        <taxon>Pseudomonadati</taxon>
        <taxon>Bacteroidota</taxon>
        <taxon>Chitinophagia</taxon>
        <taxon>Chitinophagales</taxon>
        <taxon>Chitinophagaceae</taxon>
        <taxon>Terrimonas</taxon>
    </lineage>
</organism>
<dbReference type="InterPro" id="IPR036390">
    <property type="entry name" value="WH_DNA-bd_sf"/>
</dbReference>
<protein>
    <submittedName>
        <fullName evidence="5">MarR family winged helix-turn-helix transcriptional regulator</fullName>
    </submittedName>
</protein>
<dbReference type="Pfam" id="PF12802">
    <property type="entry name" value="MarR_2"/>
    <property type="match status" value="1"/>
</dbReference>
<dbReference type="PROSITE" id="PS50995">
    <property type="entry name" value="HTH_MARR_2"/>
    <property type="match status" value="1"/>
</dbReference>
<dbReference type="Proteomes" id="UP001597511">
    <property type="component" value="Unassembled WGS sequence"/>
</dbReference>
<dbReference type="PANTHER" id="PTHR42756">
    <property type="entry name" value="TRANSCRIPTIONAL REGULATOR, MARR"/>
    <property type="match status" value="1"/>
</dbReference>